<gene>
    <name evidence="1" type="ORF">DFH08DRAFT_821039</name>
</gene>
<evidence type="ECO:0000313" key="1">
    <source>
        <dbReference type="EMBL" id="KAJ7314712.1"/>
    </source>
</evidence>
<keyword evidence="2" id="KW-1185">Reference proteome</keyword>
<organism evidence="1 2">
    <name type="scientific">Mycena albidolilacea</name>
    <dbReference type="NCBI Taxonomy" id="1033008"/>
    <lineage>
        <taxon>Eukaryota</taxon>
        <taxon>Fungi</taxon>
        <taxon>Dikarya</taxon>
        <taxon>Basidiomycota</taxon>
        <taxon>Agaricomycotina</taxon>
        <taxon>Agaricomycetes</taxon>
        <taxon>Agaricomycetidae</taxon>
        <taxon>Agaricales</taxon>
        <taxon>Marasmiineae</taxon>
        <taxon>Mycenaceae</taxon>
        <taxon>Mycena</taxon>
    </lineage>
</organism>
<reference evidence="1" key="1">
    <citation type="submission" date="2023-03" db="EMBL/GenBank/DDBJ databases">
        <title>Massive genome expansion in bonnet fungi (Mycena s.s.) driven by repeated elements and novel gene families across ecological guilds.</title>
        <authorList>
            <consortium name="Lawrence Berkeley National Laboratory"/>
            <person name="Harder C.B."/>
            <person name="Miyauchi S."/>
            <person name="Viragh M."/>
            <person name="Kuo A."/>
            <person name="Thoen E."/>
            <person name="Andreopoulos B."/>
            <person name="Lu D."/>
            <person name="Skrede I."/>
            <person name="Drula E."/>
            <person name="Henrissat B."/>
            <person name="Morin E."/>
            <person name="Kohler A."/>
            <person name="Barry K."/>
            <person name="LaButti K."/>
            <person name="Morin E."/>
            <person name="Salamov A."/>
            <person name="Lipzen A."/>
            <person name="Mereny Z."/>
            <person name="Hegedus B."/>
            <person name="Baldrian P."/>
            <person name="Stursova M."/>
            <person name="Weitz H."/>
            <person name="Taylor A."/>
            <person name="Grigoriev I.V."/>
            <person name="Nagy L.G."/>
            <person name="Martin F."/>
            <person name="Kauserud H."/>
        </authorList>
    </citation>
    <scope>NUCLEOTIDE SEQUENCE</scope>
    <source>
        <strain evidence="1">CBHHK002</strain>
    </source>
</reference>
<evidence type="ECO:0000313" key="2">
    <source>
        <dbReference type="Proteomes" id="UP001218218"/>
    </source>
</evidence>
<dbReference type="AlphaFoldDB" id="A0AAD6ZB09"/>
<accession>A0AAD6ZB09</accession>
<protein>
    <submittedName>
        <fullName evidence="1">Uncharacterized protein</fullName>
    </submittedName>
</protein>
<sequence length="166" mass="18862">MPTAKETRQGTPTSGDSPVLVLPSEIATEIFAHCVPAHLDSVGQPDLNAVPLLLDRICSSRHSIAQGSPKLWNVLKLNRAEITAMLIEAWLSHAQALLLTLEVKAREYNWDEDEEWDTVYVIPIFKCHSLTWHEVTLVLCQWLQQLRLNFATTLYIMKINFLCKLL</sequence>
<dbReference type="Proteomes" id="UP001218218">
    <property type="component" value="Unassembled WGS sequence"/>
</dbReference>
<comment type="caution">
    <text evidence="1">The sequence shown here is derived from an EMBL/GenBank/DDBJ whole genome shotgun (WGS) entry which is preliminary data.</text>
</comment>
<dbReference type="EMBL" id="JARIHO010000065">
    <property type="protein sequence ID" value="KAJ7314712.1"/>
    <property type="molecule type" value="Genomic_DNA"/>
</dbReference>
<name>A0AAD6ZB09_9AGAR</name>
<proteinExistence type="predicted"/>